<accession>A0ABZ2RIZ2</accession>
<evidence type="ECO:0000313" key="2">
    <source>
        <dbReference type="Proteomes" id="UP001476583"/>
    </source>
</evidence>
<protein>
    <recommendedName>
        <fullName evidence="3">Flagellar protein FliT</fullName>
    </recommendedName>
</protein>
<reference evidence="1 2" key="1">
    <citation type="submission" date="2024-03" db="EMBL/GenBank/DDBJ databases">
        <title>Complete genome of BD2.</title>
        <authorList>
            <person name="Cao G."/>
        </authorList>
    </citation>
    <scope>NUCLEOTIDE SEQUENCE [LARGE SCALE GENOMIC DNA]</scope>
    <source>
        <strain evidence="1 2">BD2</strain>
    </source>
</reference>
<sequence>MPPGSELRALQVLHEQLAEAFASSQWERIGEIDARIRTCLELLNGLPHLSAEVLEARRRLKHLHDEVRVAGAEECERLRVTLLRHLEYAEGRSAYMRIDQF</sequence>
<dbReference type="EMBL" id="CP148074">
    <property type="protein sequence ID" value="WXL26028.1"/>
    <property type="molecule type" value="Genomic_DNA"/>
</dbReference>
<organism evidence="1 2">
    <name type="scientific">Ectopseudomonas mendocina</name>
    <name type="common">Pseudomonas mendocina</name>
    <dbReference type="NCBI Taxonomy" id="300"/>
    <lineage>
        <taxon>Bacteria</taxon>
        <taxon>Pseudomonadati</taxon>
        <taxon>Pseudomonadota</taxon>
        <taxon>Gammaproteobacteria</taxon>
        <taxon>Pseudomonadales</taxon>
        <taxon>Pseudomonadaceae</taxon>
        <taxon>Ectopseudomonas</taxon>
    </lineage>
</organism>
<dbReference type="Proteomes" id="UP001476583">
    <property type="component" value="Chromosome"/>
</dbReference>
<gene>
    <name evidence="1" type="ORF">WG219_00610</name>
</gene>
<evidence type="ECO:0008006" key="3">
    <source>
        <dbReference type="Google" id="ProtNLM"/>
    </source>
</evidence>
<keyword evidence="2" id="KW-1185">Reference proteome</keyword>
<proteinExistence type="predicted"/>
<evidence type="ECO:0000313" key="1">
    <source>
        <dbReference type="EMBL" id="WXL26028.1"/>
    </source>
</evidence>
<name>A0ABZ2RIZ2_ECTME</name>